<proteinExistence type="predicted"/>
<organism evidence="2 3">
    <name type="scientific">Daucus carota subsp. sativus</name>
    <name type="common">Carrot</name>
    <dbReference type="NCBI Taxonomy" id="79200"/>
    <lineage>
        <taxon>Eukaryota</taxon>
        <taxon>Viridiplantae</taxon>
        <taxon>Streptophyta</taxon>
        <taxon>Embryophyta</taxon>
        <taxon>Tracheophyta</taxon>
        <taxon>Spermatophyta</taxon>
        <taxon>Magnoliopsida</taxon>
        <taxon>eudicotyledons</taxon>
        <taxon>Gunneridae</taxon>
        <taxon>Pentapetalae</taxon>
        <taxon>asterids</taxon>
        <taxon>campanulids</taxon>
        <taxon>Apiales</taxon>
        <taxon>Apiaceae</taxon>
        <taxon>Apioideae</taxon>
        <taxon>Scandiceae</taxon>
        <taxon>Daucinae</taxon>
        <taxon>Daucus</taxon>
        <taxon>Daucus sect. Daucus</taxon>
    </lineage>
</organism>
<feature type="compositionally biased region" description="Basic and acidic residues" evidence="1">
    <location>
        <begin position="160"/>
        <end position="177"/>
    </location>
</feature>
<keyword evidence="3" id="KW-1185">Reference proteome</keyword>
<evidence type="ECO:0008006" key="4">
    <source>
        <dbReference type="Google" id="ProtNLM"/>
    </source>
</evidence>
<feature type="region of interest" description="Disordered" evidence="1">
    <location>
        <begin position="1"/>
        <end position="47"/>
    </location>
</feature>
<sequence>MNFRRISTDKTSRRSFHRESKPLHPEDFDDVFGGPPRTVSSRQFSGGEFDRSDHFYDDIFRNPVRVGAEKGSRKLLEFRIPGGEGGGACAGGRRSQEFCSDFLRMDFNEVRRSRSRSKSNSSSASVLSSEEFSPFRPPLSDDDPFSPVYASKLRPINGQSKRDSSARMHHVPERQDETPYFPYSRPCKQSVDDEQTENFRSPFLNFSRRASSPESMSRGAYSYSSVKVSVVDEDDYTNEFHVQGEDDEDDDEISSSYVIQINSGYRERTDEGVGVDEAIAWAKESYRSQSSPEESSASITAQKKMELLEEDIKLWSSGKERNIKLLLSTLQDILWPNSGWYPIPLANLYESSHVKKAYQKARLCLHPDKLQQRGATLLQKYVAERIFPILQEAWSAYKLQDIIVSARG</sequence>
<dbReference type="EMBL" id="CP093343">
    <property type="protein sequence ID" value="WOG84949.1"/>
    <property type="molecule type" value="Genomic_DNA"/>
</dbReference>
<evidence type="ECO:0000313" key="3">
    <source>
        <dbReference type="Proteomes" id="UP000077755"/>
    </source>
</evidence>
<dbReference type="GO" id="GO:0030276">
    <property type="term" value="F:clathrin binding"/>
    <property type="evidence" value="ECO:0007669"/>
    <property type="project" value="TreeGrafter"/>
</dbReference>
<dbReference type="Proteomes" id="UP000077755">
    <property type="component" value="Chromosome 1"/>
</dbReference>
<reference evidence="2" key="2">
    <citation type="submission" date="2022-03" db="EMBL/GenBank/DDBJ databases">
        <title>Draft title - Genomic analysis of global carrot germplasm unveils the trajectory of domestication and the origin of high carotenoid orange carrot.</title>
        <authorList>
            <person name="Iorizzo M."/>
            <person name="Ellison S."/>
            <person name="Senalik D."/>
            <person name="Macko-Podgorni A."/>
            <person name="Grzebelus D."/>
            <person name="Bostan H."/>
            <person name="Rolling W."/>
            <person name="Curaba J."/>
            <person name="Simon P."/>
        </authorList>
    </citation>
    <scope>NUCLEOTIDE SEQUENCE</scope>
    <source>
        <tissue evidence="2">Leaf</tissue>
    </source>
</reference>
<dbReference type="FunFam" id="1.10.287.110:FF:000043">
    <property type="entry name" value="J-domain protein required for chloroplast accumulation response 1"/>
    <property type="match status" value="1"/>
</dbReference>
<dbReference type="PANTHER" id="PTHR23172:SF69">
    <property type="entry name" value="CHAPERONE DNAJ-DOMAIN SUPERFAMILY PROTEIN"/>
    <property type="match status" value="1"/>
</dbReference>
<reference evidence="2" key="1">
    <citation type="journal article" date="2016" name="Nat. Genet.">
        <title>A high-quality carrot genome assembly provides new insights into carotenoid accumulation and asterid genome evolution.</title>
        <authorList>
            <person name="Iorizzo M."/>
            <person name="Ellison S."/>
            <person name="Senalik D."/>
            <person name="Zeng P."/>
            <person name="Satapoomin P."/>
            <person name="Huang J."/>
            <person name="Bowman M."/>
            <person name="Iovene M."/>
            <person name="Sanseverino W."/>
            <person name="Cavagnaro P."/>
            <person name="Yildiz M."/>
            <person name="Macko-Podgorni A."/>
            <person name="Moranska E."/>
            <person name="Grzebelus E."/>
            <person name="Grzebelus D."/>
            <person name="Ashrafi H."/>
            <person name="Zheng Z."/>
            <person name="Cheng S."/>
            <person name="Spooner D."/>
            <person name="Van Deynze A."/>
            <person name="Simon P."/>
        </authorList>
    </citation>
    <scope>NUCLEOTIDE SEQUENCE</scope>
    <source>
        <tissue evidence="2">Leaf</tissue>
    </source>
</reference>
<evidence type="ECO:0000313" key="2">
    <source>
        <dbReference type="EMBL" id="WOG84949.1"/>
    </source>
</evidence>
<evidence type="ECO:0000256" key="1">
    <source>
        <dbReference type="SAM" id="MobiDB-lite"/>
    </source>
</evidence>
<dbReference type="InterPro" id="IPR036869">
    <property type="entry name" value="J_dom_sf"/>
</dbReference>
<dbReference type="Gene3D" id="1.10.287.110">
    <property type="entry name" value="DnaJ domain"/>
    <property type="match status" value="1"/>
</dbReference>
<dbReference type="PANTHER" id="PTHR23172">
    <property type="entry name" value="AUXILIN/CYCLIN G-ASSOCIATED KINASE-RELATED"/>
    <property type="match status" value="1"/>
</dbReference>
<dbReference type="GO" id="GO:0031982">
    <property type="term" value="C:vesicle"/>
    <property type="evidence" value="ECO:0007669"/>
    <property type="project" value="TreeGrafter"/>
</dbReference>
<dbReference type="GO" id="GO:0005737">
    <property type="term" value="C:cytoplasm"/>
    <property type="evidence" value="ECO:0007669"/>
    <property type="project" value="TreeGrafter"/>
</dbReference>
<name>A0AAF0W856_DAUCS</name>
<dbReference type="AlphaFoldDB" id="A0AAF0W856"/>
<dbReference type="GO" id="GO:0072583">
    <property type="term" value="P:clathrin-dependent endocytosis"/>
    <property type="evidence" value="ECO:0007669"/>
    <property type="project" value="TreeGrafter"/>
</dbReference>
<feature type="compositionally biased region" description="Basic and acidic residues" evidence="1">
    <location>
        <begin position="1"/>
        <end position="26"/>
    </location>
</feature>
<protein>
    <recommendedName>
        <fullName evidence="4">J domain-containing protein</fullName>
    </recommendedName>
</protein>
<accession>A0AAF0W856</accession>
<dbReference type="SUPFAM" id="SSF46565">
    <property type="entry name" value="Chaperone J-domain"/>
    <property type="match status" value="1"/>
</dbReference>
<dbReference type="GO" id="GO:0072318">
    <property type="term" value="P:clathrin coat disassembly"/>
    <property type="evidence" value="ECO:0007669"/>
    <property type="project" value="TreeGrafter"/>
</dbReference>
<feature type="compositionally biased region" description="Low complexity" evidence="1">
    <location>
        <begin position="118"/>
        <end position="129"/>
    </location>
</feature>
<gene>
    <name evidence="2" type="ORF">DCAR_0104135</name>
</gene>
<feature type="region of interest" description="Disordered" evidence="1">
    <location>
        <begin position="110"/>
        <end position="183"/>
    </location>
</feature>